<accession>A0A480ABU7</accession>
<dbReference type="PROSITE" id="PS51257">
    <property type="entry name" value="PROKAR_LIPOPROTEIN"/>
    <property type="match status" value="1"/>
</dbReference>
<evidence type="ECO:0000313" key="2">
    <source>
        <dbReference type="Proteomes" id="UP000299367"/>
    </source>
</evidence>
<name>A0A480ABU7_9CYAN</name>
<sequence>MLKNLVVYSTCLSVIGCQTIKNPLANVSSVSSNAISSSGCGEKPMVSLSGKDVEEVVLNESTVTKSGQVSASKNVGYTFTATTGQKLSYNTDADVCLWVFTPDNAIFKGGELPRNGKYIIQVAAPQGVKTFDLVLQLENNTPTTSLSSSPIPTPVETNQVAIIPKSKTTLTRQKRNLSTVSAADIDNVNRPSPEIFINNYYTKLNENNYTEAWSFLATELQENSTSHPKGYQSYIEWWEQINNINVEIISSSSQNKTAKVKVRCKNDLKNGSKIYGDVLYYLRWNETDNNWRIINIQLISSSTTTSNLSVNESQPTPSVSDNVNRLSPAKAIEDYYTKINNQDYQTAWDIYPTTVKENKELHPDGYNSFIKWWTQVDHVNINRVKIEKESYDNAIVNIGTHYKMKSGKISPIKLKFYLAWNKEYQRWYVTKIKHK</sequence>
<dbReference type="Gene3D" id="2.60.120.380">
    <property type="match status" value="1"/>
</dbReference>
<evidence type="ECO:0000313" key="1">
    <source>
        <dbReference type="EMBL" id="GCL42427.1"/>
    </source>
</evidence>
<dbReference type="AlphaFoldDB" id="A0A480ABU7"/>
<dbReference type="OrthoDB" id="518119at2"/>
<reference evidence="2" key="1">
    <citation type="submission" date="2019-02" db="EMBL/GenBank/DDBJ databases">
        <title>Draft genome sequence of Dolichospermum planctonicum NIES-80.</title>
        <authorList>
            <person name="Yamaguchi H."/>
            <person name="Suzuki S."/>
            <person name="Kawachi M."/>
        </authorList>
    </citation>
    <scope>NUCLEOTIDE SEQUENCE [LARGE SCALE GENOMIC DNA]</scope>
    <source>
        <strain evidence="2">NIES-80</strain>
    </source>
</reference>
<protein>
    <recommendedName>
        <fullName evidence="3">ARC6 IMS domain-containing protein</fullName>
    </recommendedName>
</protein>
<organism evidence="1 2">
    <name type="scientific">Dolichospermum planctonicum</name>
    <dbReference type="NCBI Taxonomy" id="136072"/>
    <lineage>
        <taxon>Bacteria</taxon>
        <taxon>Bacillati</taxon>
        <taxon>Cyanobacteriota</taxon>
        <taxon>Cyanophyceae</taxon>
        <taxon>Nostocales</taxon>
        <taxon>Aphanizomenonaceae</taxon>
        <taxon>Dolichospermum</taxon>
    </lineage>
</organism>
<evidence type="ECO:0008006" key="3">
    <source>
        <dbReference type="Google" id="ProtNLM"/>
    </source>
</evidence>
<proteinExistence type="predicted"/>
<gene>
    <name evidence="1" type="ORF">NIES80_21310</name>
</gene>
<comment type="caution">
    <text evidence="1">The sequence shown here is derived from an EMBL/GenBank/DDBJ whole genome shotgun (WGS) entry which is preliminary data.</text>
</comment>
<dbReference type="RefSeq" id="WP_137908035.1">
    <property type="nucleotide sequence ID" value="NZ_BJCF01000020.1"/>
</dbReference>
<dbReference type="EMBL" id="BJCF01000020">
    <property type="protein sequence ID" value="GCL42427.1"/>
    <property type="molecule type" value="Genomic_DNA"/>
</dbReference>
<dbReference type="Proteomes" id="UP000299367">
    <property type="component" value="Unassembled WGS sequence"/>
</dbReference>